<evidence type="ECO:0000259" key="8">
    <source>
        <dbReference type="PROSITE" id="PS50968"/>
    </source>
</evidence>
<reference evidence="9" key="1">
    <citation type="journal article" date="2015" name="Nature">
        <title>Complex archaea that bridge the gap between prokaryotes and eukaryotes.</title>
        <authorList>
            <person name="Spang A."/>
            <person name="Saw J.H."/>
            <person name="Jorgensen S.L."/>
            <person name="Zaremba-Niedzwiedzka K."/>
            <person name="Martijn J."/>
            <person name="Lind A.E."/>
            <person name="van Eijk R."/>
            <person name="Schleper C."/>
            <person name="Guy L."/>
            <person name="Ettema T.J."/>
        </authorList>
    </citation>
    <scope>NUCLEOTIDE SEQUENCE</scope>
</reference>
<dbReference type="UniPathway" id="UPA00094"/>
<dbReference type="Gene3D" id="2.40.50.100">
    <property type="match status" value="1"/>
</dbReference>
<dbReference type="FunFam" id="2.40.50.100:FF:000003">
    <property type="entry name" value="Acetyl-CoA carboxylase biotin carboxyl carrier protein"/>
    <property type="match status" value="1"/>
</dbReference>
<accession>A0A0F9PT97</accession>
<dbReference type="InterPro" id="IPR050709">
    <property type="entry name" value="Biotin_Carboxyl_Carrier/Decarb"/>
</dbReference>
<dbReference type="InterPro" id="IPR011053">
    <property type="entry name" value="Single_hybrid_motif"/>
</dbReference>
<keyword evidence="7" id="KW-0092">Biotin</keyword>
<dbReference type="PRINTS" id="PR01071">
    <property type="entry name" value="ACOABIOTINCC"/>
</dbReference>
<dbReference type="GO" id="GO:0003989">
    <property type="term" value="F:acetyl-CoA carboxylase activity"/>
    <property type="evidence" value="ECO:0007669"/>
    <property type="project" value="InterPro"/>
</dbReference>
<keyword evidence="6" id="KW-0275">Fatty acid biosynthesis</keyword>
<dbReference type="SUPFAM" id="SSF51230">
    <property type="entry name" value="Single hybrid motif"/>
    <property type="match status" value="1"/>
</dbReference>
<gene>
    <name evidence="9" type="ORF">LCGC14_1178820</name>
</gene>
<evidence type="ECO:0000256" key="7">
    <source>
        <dbReference type="ARBA" id="ARBA00023267"/>
    </source>
</evidence>
<evidence type="ECO:0000256" key="2">
    <source>
        <dbReference type="ARBA" id="ARBA00017562"/>
    </source>
</evidence>
<protein>
    <recommendedName>
        <fullName evidence="2">Biotin carboxyl carrier protein of acetyl-CoA carboxylase</fullName>
    </recommendedName>
</protein>
<evidence type="ECO:0000256" key="5">
    <source>
        <dbReference type="ARBA" id="ARBA00023098"/>
    </source>
</evidence>
<dbReference type="GO" id="GO:0009317">
    <property type="term" value="C:acetyl-CoA carboxylase complex"/>
    <property type="evidence" value="ECO:0007669"/>
    <property type="project" value="InterPro"/>
</dbReference>
<dbReference type="InterPro" id="IPR001882">
    <property type="entry name" value="Biotin_BS"/>
</dbReference>
<keyword evidence="5" id="KW-0443">Lipid metabolism</keyword>
<keyword evidence="3" id="KW-0444">Lipid biosynthesis</keyword>
<dbReference type="InterPro" id="IPR001249">
    <property type="entry name" value="AcCoA_biotinCC"/>
</dbReference>
<dbReference type="AlphaFoldDB" id="A0A0F9PT97"/>
<evidence type="ECO:0000256" key="3">
    <source>
        <dbReference type="ARBA" id="ARBA00022516"/>
    </source>
</evidence>
<dbReference type="EMBL" id="LAZR01005891">
    <property type="protein sequence ID" value="KKM96367.1"/>
    <property type="molecule type" value="Genomic_DNA"/>
</dbReference>
<feature type="domain" description="Lipoyl-binding" evidence="8">
    <location>
        <begin position="94"/>
        <end position="163"/>
    </location>
</feature>
<comment type="pathway">
    <text evidence="1">Lipid metabolism; fatty acid biosynthesis.</text>
</comment>
<comment type="caution">
    <text evidence="9">The sequence shown here is derived from an EMBL/GenBank/DDBJ whole genome shotgun (WGS) entry which is preliminary data.</text>
</comment>
<keyword evidence="4" id="KW-0276">Fatty acid metabolism</keyword>
<dbReference type="PROSITE" id="PS50968">
    <property type="entry name" value="BIOTINYL_LIPOYL"/>
    <property type="match status" value="1"/>
</dbReference>
<dbReference type="CDD" id="cd06850">
    <property type="entry name" value="biotinyl_domain"/>
    <property type="match status" value="1"/>
</dbReference>
<dbReference type="Pfam" id="PF00364">
    <property type="entry name" value="Biotin_lipoyl"/>
    <property type="match status" value="1"/>
</dbReference>
<name>A0A0F9PT97_9ZZZZ</name>
<evidence type="ECO:0000256" key="6">
    <source>
        <dbReference type="ARBA" id="ARBA00023160"/>
    </source>
</evidence>
<dbReference type="PROSITE" id="PS00188">
    <property type="entry name" value="BIOTIN"/>
    <property type="match status" value="1"/>
</dbReference>
<dbReference type="GO" id="GO:0006633">
    <property type="term" value="P:fatty acid biosynthetic process"/>
    <property type="evidence" value="ECO:0007669"/>
    <property type="project" value="UniProtKB-UniPathway"/>
</dbReference>
<sequence>MNFSLWLDDKEFTLSLEEKVKNDILVSLGKREYHVSVEFLSSDEILLNIDGRIHNVIINSNSSSHSVYVNERFFKIEKKSVSQILGRKGAKLKKRDVKTSMPGRIVKVFVEEGEEVKEGQAVLILEAMKMQNEIKSPQPGIITKINPVAGDSVEAGSLLFSVE</sequence>
<evidence type="ECO:0000256" key="4">
    <source>
        <dbReference type="ARBA" id="ARBA00022832"/>
    </source>
</evidence>
<dbReference type="InterPro" id="IPR000089">
    <property type="entry name" value="Biotin_lipoyl"/>
</dbReference>
<proteinExistence type="predicted"/>
<dbReference type="PANTHER" id="PTHR45266:SF3">
    <property type="entry name" value="OXALOACETATE DECARBOXYLASE ALPHA CHAIN"/>
    <property type="match status" value="1"/>
</dbReference>
<evidence type="ECO:0000313" key="9">
    <source>
        <dbReference type="EMBL" id="KKM96367.1"/>
    </source>
</evidence>
<evidence type="ECO:0000256" key="1">
    <source>
        <dbReference type="ARBA" id="ARBA00005194"/>
    </source>
</evidence>
<dbReference type="PANTHER" id="PTHR45266">
    <property type="entry name" value="OXALOACETATE DECARBOXYLASE ALPHA CHAIN"/>
    <property type="match status" value="1"/>
</dbReference>
<organism evidence="9">
    <name type="scientific">marine sediment metagenome</name>
    <dbReference type="NCBI Taxonomy" id="412755"/>
    <lineage>
        <taxon>unclassified sequences</taxon>
        <taxon>metagenomes</taxon>
        <taxon>ecological metagenomes</taxon>
    </lineage>
</organism>